<dbReference type="PANTHER" id="PTHR22926">
    <property type="entry name" value="PHOSPHO-N-ACETYLMURAMOYL-PENTAPEPTIDE-TRANSFERASE"/>
    <property type="match status" value="1"/>
</dbReference>
<keyword evidence="7" id="KW-0479">Metal-binding</keyword>
<keyword evidence="7" id="KW-0961">Cell wall biogenesis/degradation</keyword>
<comment type="function">
    <text evidence="7">Catalyzes the initial step of the lipid cycle reactions in the biosynthesis of the cell wall peptidoglycan: transfers peptidoglycan precursor phospho-MurNAc-pentapeptide from UDP-MurNAc-pentapeptide onto the lipid carrier undecaprenyl phosphate, yielding undecaprenyl-pyrophosphoryl-MurNAc-pentapeptide, known as lipid I.</text>
</comment>
<evidence type="ECO:0000256" key="4">
    <source>
        <dbReference type="ARBA" id="ARBA00022692"/>
    </source>
</evidence>
<dbReference type="Pfam" id="PF00953">
    <property type="entry name" value="Glycos_transf_4"/>
    <property type="match status" value="1"/>
</dbReference>
<dbReference type="STRING" id="1802617.A2886_00590"/>
<keyword evidence="7" id="KW-0133">Cell shape</keyword>
<dbReference type="HAMAP" id="MF_00038">
    <property type="entry name" value="MraY"/>
    <property type="match status" value="1"/>
</dbReference>
<dbReference type="InterPro" id="IPR018480">
    <property type="entry name" value="PNAcMuramoyl-5peptid_Trfase_CS"/>
</dbReference>
<keyword evidence="7" id="KW-1003">Cell membrane</keyword>
<keyword evidence="7" id="KW-0573">Peptidoglycan synthesis</keyword>
<dbReference type="PROSITE" id="PS01347">
    <property type="entry name" value="MRAY_1"/>
    <property type="match status" value="1"/>
</dbReference>
<feature type="transmembrane region" description="Helical" evidence="7">
    <location>
        <begin position="342"/>
        <end position="360"/>
    </location>
</feature>
<accession>A0A1F4UQQ8</accession>
<evidence type="ECO:0000256" key="2">
    <source>
        <dbReference type="ARBA" id="ARBA00005583"/>
    </source>
</evidence>
<keyword evidence="7" id="KW-0460">Magnesium</keyword>
<evidence type="ECO:0000256" key="7">
    <source>
        <dbReference type="HAMAP-Rule" id="MF_00038"/>
    </source>
</evidence>
<dbReference type="UniPathway" id="UPA00219"/>
<feature type="transmembrane region" description="Helical" evidence="7">
    <location>
        <begin position="291"/>
        <end position="315"/>
    </location>
</feature>
<evidence type="ECO:0000313" key="8">
    <source>
        <dbReference type="EMBL" id="OGC47130.1"/>
    </source>
</evidence>
<comment type="cofactor">
    <cofactor evidence="7">
        <name>Mg(2+)</name>
        <dbReference type="ChEBI" id="CHEBI:18420"/>
    </cofactor>
</comment>
<comment type="pathway">
    <text evidence="7">Cell wall biogenesis; peptidoglycan biosynthesis.</text>
</comment>
<dbReference type="GO" id="GO:0008963">
    <property type="term" value="F:phospho-N-acetylmuramoyl-pentapeptide-transferase activity"/>
    <property type="evidence" value="ECO:0007669"/>
    <property type="project" value="UniProtKB-UniRule"/>
</dbReference>
<dbReference type="InterPro" id="IPR000715">
    <property type="entry name" value="Glycosyl_transferase_4"/>
</dbReference>
<sequence length="361" mass="40781">MHAQLLYLLLAVVLTGLLYPLWINFVYKYHMGEEVRGNGPKSHLKKLGTPTMGGLVFILIVSVITLLFNRSRTQTLFPVLVACMAGFFGIMEDFGKIYKTTGFRFYFRNVWLGKIFLIAPLRFMIQALLTPWRGFKEFWRIVGSSDESGMKTYQKILIQSLIGGFVSYWTYFKLGWDYIWFPLLGDVHIGWLYPVVIFLMFIVVLNSVAFTDGLDGLAGGLGLIAFIALWVMASELNYNELALFSATFVGALLPFLYFNVNPARIFMGNVGSHVLGATIAVLGVVMHREVAVLLVAIVFLLDGISSPLQQLSYALTKKRLFRMAPVHHHFELLGWHETKVTLRFWLVGALFAFLGLLVALL</sequence>
<dbReference type="PANTHER" id="PTHR22926:SF5">
    <property type="entry name" value="PHOSPHO-N-ACETYLMURAMOYL-PENTAPEPTIDE-TRANSFERASE HOMOLOG"/>
    <property type="match status" value="1"/>
</dbReference>
<feature type="transmembrane region" description="Helical" evidence="7">
    <location>
        <begin position="111"/>
        <end position="132"/>
    </location>
</feature>
<feature type="transmembrane region" description="Helical" evidence="7">
    <location>
        <begin position="217"/>
        <end position="235"/>
    </location>
</feature>
<dbReference type="GO" id="GO:0071555">
    <property type="term" value="P:cell wall organization"/>
    <property type="evidence" value="ECO:0007669"/>
    <property type="project" value="UniProtKB-KW"/>
</dbReference>
<feature type="transmembrane region" description="Helical" evidence="7">
    <location>
        <begin position="75"/>
        <end position="91"/>
    </location>
</feature>
<dbReference type="GO" id="GO:0051301">
    <property type="term" value="P:cell division"/>
    <property type="evidence" value="ECO:0007669"/>
    <property type="project" value="UniProtKB-KW"/>
</dbReference>
<protein>
    <recommendedName>
        <fullName evidence="7">Phospho-N-acetylmuramoyl-pentapeptide-transferase</fullName>
        <ecNumber evidence="7">2.7.8.13</ecNumber>
    </recommendedName>
    <alternativeName>
        <fullName evidence="7">UDP-MurNAc-pentapeptide phosphotransferase</fullName>
    </alternativeName>
</protein>
<name>A0A1F4UQQ8_UNCKA</name>
<dbReference type="GO" id="GO:0009252">
    <property type="term" value="P:peptidoglycan biosynthetic process"/>
    <property type="evidence" value="ECO:0007669"/>
    <property type="project" value="UniProtKB-UniRule"/>
</dbReference>
<dbReference type="InterPro" id="IPR003524">
    <property type="entry name" value="PNAcMuramoyl-5peptid_Trfase"/>
</dbReference>
<comment type="catalytic activity">
    <reaction evidence="7">
        <text>UDP-N-acetyl-alpha-D-muramoyl-L-alanyl-gamma-D-glutamyl-meso-2,6-diaminopimeloyl-D-alanyl-D-alanine + di-trans,octa-cis-undecaprenyl phosphate = di-trans,octa-cis-undecaprenyl diphospho-N-acetyl-alpha-D-muramoyl-L-alanyl-D-glutamyl-meso-2,6-diaminopimeloyl-D-alanyl-D-alanine + UMP</text>
        <dbReference type="Rhea" id="RHEA:28386"/>
        <dbReference type="ChEBI" id="CHEBI:57865"/>
        <dbReference type="ChEBI" id="CHEBI:60392"/>
        <dbReference type="ChEBI" id="CHEBI:61386"/>
        <dbReference type="ChEBI" id="CHEBI:61387"/>
        <dbReference type="EC" id="2.7.8.13"/>
    </reaction>
</comment>
<keyword evidence="7" id="KW-0131">Cell cycle</keyword>
<keyword evidence="7" id="KW-0132">Cell division</keyword>
<evidence type="ECO:0000256" key="5">
    <source>
        <dbReference type="ARBA" id="ARBA00022989"/>
    </source>
</evidence>
<comment type="subcellular location">
    <subcellularLocation>
        <location evidence="7">Cell membrane</location>
        <topology evidence="7">Multi-pass membrane protein</topology>
    </subcellularLocation>
    <subcellularLocation>
        <location evidence="1">Membrane</location>
        <topology evidence="1">Multi-pass membrane protein</topology>
    </subcellularLocation>
</comment>
<keyword evidence="5 7" id="KW-1133">Transmembrane helix</keyword>
<dbReference type="GO" id="GO:0008360">
    <property type="term" value="P:regulation of cell shape"/>
    <property type="evidence" value="ECO:0007669"/>
    <property type="project" value="UniProtKB-KW"/>
</dbReference>
<comment type="similarity">
    <text evidence="2 7">Belongs to the glycosyltransferase 4 family. MraY subfamily.</text>
</comment>
<evidence type="ECO:0000256" key="3">
    <source>
        <dbReference type="ARBA" id="ARBA00022679"/>
    </source>
</evidence>
<keyword evidence="6 7" id="KW-0472">Membrane</keyword>
<feature type="transmembrane region" description="Helical" evidence="7">
    <location>
        <begin position="265"/>
        <end position="285"/>
    </location>
</feature>
<keyword evidence="3 7" id="KW-0808">Transferase</keyword>
<feature type="transmembrane region" description="Helical" evidence="7">
    <location>
        <begin position="7"/>
        <end position="27"/>
    </location>
</feature>
<evidence type="ECO:0000256" key="1">
    <source>
        <dbReference type="ARBA" id="ARBA00004141"/>
    </source>
</evidence>
<organism evidence="8 9">
    <name type="scientific">candidate division WWE3 bacterium RIFCSPHIGHO2_01_FULL_42_13</name>
    <dbReference type="NCBI Taxonomy" id="1802617"/>
    <lineage>
        <taxon>Bacteria</taxon>
        <taxon>Katanobacteria</taxon>
    </lineage>
</organism>
<dbReference type="EMBL" id="MEVA01000016">
    <property type="protein sequence ID" value="OGC47130.1"/>
    <property type="molecule type" value="Genomic_DNA"/>
</dbReference>
<feature type="transmembrane region" description="Helical" evidence="7">
    <location>
        <begin position="241"/>
        <end position="258"/>
    </location>
</feature>
<dbReference type="GO" id="GO:0051992">
    <property type="term" value="F:UDP-N-acetylmuramoyl-L-alanyl-D-glutamyl-meso-2,6-diaminopimelyl-D-alanyl-D-alanine:undecaprenyl-phosphate transferase activity"/>
    <property type="evidence" value="ECO:0007669"/>
    <property type="project" value="RHEA"/>
</dbReference>
<proteinExistence type="inferred from homology"/>
<dbReference type="AlphaFoldDB" id="A0A1F4UQQ8"/>
<evidence type="ECO:0000256" key="6">
    <source>
        <dbReference type="ARBA" id="ARBA00023136"/>
    </source>
</evidence>
<keyword evidence="4 7" id="KW-0812">Transmembrane</keyword>
<comment type="caution">
    <text evidence="8">The sequence shown here is derived from an EMBL/GenBank/DDBJ whole genome shotgun (WGS) entry which is preliminary data.</text>
</comment>
<feature type="transmembrane region" description="Helical" evidence="7">
    <location>
        <begin position="47"/>
        <end position="68"/>
    </location>
</feature>
<gene>
    <name evidence="7" type="primary">mraY</name>
    <name evidence="8" type="ORF">A2886_00590</name>
</gene>
<reference evidence="8 9" key="1">
    <citation type="journal article" date="2016" name="Nat. Commun.">
        <title>Thousands of microbial genomes shed light on interconnected biogeochemical processes in an aquifer system.</title>
        <authorList>
            <person name="Anantharaman K."/>
            <person name="Brown C.T."/>
            <person name="Hug L.A."/>
            <person name="Sharon I."/>
            <person name="Castelle C.J."/>
            <person name="Probst A.J."/>
            <person name="Thomas B.C."/>
            <person name="Singh A."/>
            <person name="Wilkins M.J."/>
            <person name="Karaoz U."/>
            <person name="Brodie E.L."/>
            <person name="Williams K.H."/>
            <person name="Hubbard S.S."/>
            <person name="Banfield J.F."/>
        </authorList>
    </citation>
    <scope>NUCLEOTIDE SEQUENCE [LARGE SCALE GENOMIC DNA]</scope>
</reference>
<feature type="transmembrane region" description="Helical" evidence="7">
    <location>
        <begin position="191"/>
        <end position="210"/>
    </location>
</feature>
<dbReference type="EC" id="2.7.8.13" evidence="7"/>
<dbReference type="GO" id="GO:0046872">
    <property type="term" value="F:metal ion binding"/>
    <property type="evidence" value="ECO:0007669"/>
    <property type="project" value="UniProtKB-KW"/>
</dbReference>
<evidence type="ECO:0000313" key="9">
    <source>
        <dbReference type="Proteomes" id="UP000176608"/>
    </source>
</evidence>
<feature type="transmembrane region" description="Helical" evidence="7">
    <location>
        <begin position="153"/>
        <end position="171"/>
    </location>
</feature>
<dbReference type="GO" id="GO:0005886">
    <property type="term" value="C:plasma membrane"/>
    <property type="evidence" value="ECO:0007669"/>
    <property type="project" value="UniProtKB-SubCell"/>
</dbReference>
<dbReference type="Proteomes" id="UP000176608">
    <property type="component" value="Unassembled WGS sequence"/>
</dbReference>
<dbReference type="Pfam" id="PF10555">
    <property type="entry name" value="MraY_sig1"/>
    <property type="match status" value="1"/>
</dbReference>